<dbReference type="PANTHER" id="PTHR33442:SF1">
    <property type="entry name" value="TRANS-3-HYDROXY-L-PROLINE DEHYDRATASE"/>
    <property type="match status" value="1"/>
</dbReference>
<keyword evidence="3" id="KW-1185">Reference proteome</keyword>
<sequence>MRSTRIIQGIDSHTAGCPLRLITSGFGPIRGKTMVEKRADLMSRDELRQLVLFEPRGSFNMPAAVLTEACSPDADIGMIILEPDTYPPMCGHCAMAVATIAVEAGYIRAVEGETLVRLDTPAGVVPARVAVENGRAVSVTLEMPASFLYRRDVMLETPSFGRVRGDIAFGGDFYLLVDAAQLGLDLVPEQAWQLVGAAAELRAALKDVPVQHPTMAHINEIYQIELTGPGNGVTSDARNVVVCPPTVIDRSPCGTGTASRMAMLHGLGRMKAGDTLRHAGILDTVFTGRITGETRLADTPAITCTVTGSAYLTGTFNFLLDPHDPFQAGFRLTGV</sequence>
<evidence type="ECO:0008006" key="4">
    <source>
        <dbReference type="Google" id="ProtNLM"/>
    </source>
</evidence>
<evidence type="ECO:0000256" key="1">
    <source>
        <dbReference type="ARBA" id="ARBA00007529"/>
    </source>
</evidence>
<dbReference type="InterPro" id="IPR008794">
    <property type="entry name" value="Pro_racemase_fam"/>
</dbReference>
<accession>A0A418W9Z5</accession>
<name>A0A418W9Z5_9PROT</name>
<dbReference type="OrthoDB" id="181267at2"/>
<comment type="caution">
    <text evidence="2">The sequence shown here is derived from an EMBL/GenBank/DDBJ whole genome shotgun (WGS) entry which is preliminary data.</text>
</comment>
<reference evidence="2 3" key="1">
    <citation type="submission" date="2018-09" db="EMBL/GenBank/DDBJ databases">
        <authorList>
            <person name="Zhu H."/>
        </authorList>
    </citation>
    <scope>NUCLEOTIDE SEQUENCE [LARGE SCALE GENOMIC DNA]</scope>
    <source>
        <strain evidence="2 3">K1W22B-8</strain>
    </source>
</reference>
<dbReference type="EMBL" id="QYUK01000011">
    <property type="protein sequence ID" value="RJF86808.1"/>
    <property type="molecule type" value="Genomic_DNA"/>
</dbReference>
<dbReference type="SUPFAM" id="SSF54506">
    <property type="entry name" value="Diaminopimelate epimerase-like"/>
    <property type="match status" value="1"/>
</dbReference>
<dbReference type="SFLD" id="SFLDS00028">
    <property type="entry name" value="Proline_Racemase"/>
    <property type="match status" value="1"/>
</dbReference>
<dbReference type="PIRSF" id="PIRSF029792">
    <property type="entry name" value="Pro_racemase"/>
    <property type="match status" value="1"/>
</dbReference>
<dbReference type="Pfam" id="PF05544">
    <property type="entry name" value="Pro_racemase"/>
    <property type="match status" value="1"/>
</dbReference>
<proteinExistence type="inferred from homology"/>
<organism evidence="2 3">
    <name type="scientific">Oleomonas cavernae</name>
    <dbReference type="NCBI Taxonomy" id="2320859"/>
    <lineage>
        <taxon>Bacteria</taxon>
        <taxon>Pseudomonadati</taxon>
        <taxon>Pseudomonadota</taxon>
        <taxon>Alphaproteobacteria</taxon>
        <taxon>Acetobacterales</taxon>
        <taxon>Acetobacteraceae</taxon>
        <taxon>Oleomonas</taxon>
    </lineage>
</organism>
<dbReference type="Gene3D" id="3.10.310.10">
    <property type="entry name" value="Diaminopimelate Epimerase, Chain A, domain 1"/>
    <property type="match status" value="2"/>
</dbReference>
<evidence type="ECO:0000313" key="3">
    <source>
        <dbReference type="Proteomes" id="UP000284605"/>
    </source>
</evidence>
<dbReference type="Proteomes" id="UP000284605">
    <property type="component" value="Unassembled WGS sequence"/>
</dbReference>
<evidence type="ECO:0000313" key="2">
    <source>
        <dbReference type="EMBL" id="RJF86808.1"/>
    </source>
</evidence>
<protein>
    <recommendedName>
        <fullName evidence="4">Proline racemase</fullName>
    </recommendedName>
</protein>
<dbReference type="RefSeq" id="WP_119777454.1">
    <property type="nucleotide sequence ID" value="NZ_QYUK01000011.1"/>
</dbReference>
<dbReference type="AlphaFoldDB" id="A0A418W9Z5"/>
<comment type="similarity">
    <text evidence="1">Belongs to the proline racemase family.</text>
</comment>
<dbReference type="PANTHER" id="PTHR33442">
    <property type="entry name" value="TRANS-3-HYDROXY-L-PROLINE DEHYDRATASE"/>
    <property type="match status" value="1"/>
</dbReference>
<gene>
    <name evidence="2" type="ORF">D3874_07065</name>
</gene>